<comment type="subcellular location">
    <subcellularLocation>
        <location evidence="2">Mitochondrion</location>
    </subcellularLocation>
</comment>
<feature type="domain" description="HpcH/HpaI aldolase/citrate lyase" evidence="25">
    <location>
        <begin position="45"/>
        <end position="274"/>
    </location>
</feature>
<evidence type="ECO:0000256" key="22">
    <source>
        <dbReference type="ARBA" id="ARBA00076788"/>
    </source>
</evidence>
<evidence type="ECO:0000256" key="2">
    <source>
        <dbReference type="ARBA" id="ARBA00004173"/>
    </source>
</evidence>
<comment type="cofactor">
    <cofactor evidence="1">
        <name>Mg(2+)</name>
        <dbReference type="ChEBI" id="CHEBI:18420"/>
    </cofactor>
</comment>
<dbReference type="STRING" id="225164.V4BEZ1"/>
<dbReference type="GO" id="GO:0046872">
    <property type="term" value="F:metal ion binding"/>
    <property type="evidence" value="ECO:0007669"/>
    <property type="project" value="UniProtKB-KW"/>
</dbReference>
<accession>V4BEZ1</accession>
<keyword evidence="7" id="KW-0378">Hydrolase</keyword>
<evidence type="ECO:0000256" key="11">
    <source>
        <dbReference type="ARBA" id="ARBA00023128"/>
    </source>
</evidence>
<gene>
    <name evidence="26" type="ORF">LOTGIDRAFT_127794</name>
</gene>
<evidence type="ECO:0000256" key="4">
    <source>
        <dbReference type="ARBA" id="ARBA00012636"/>
    </source>
</evidence>
<dbReference type="GO" id="GO:0047777">
    <property type="term" value="F:(S)-citramalyl-CoA lyase activity"/>
    <property type="evidence" value="ECO:0007669"/>
    <property type="project" value="UniProtKB-EC"/>
</dbReference>
<evidence type="ECO:0000256" key="18">
    <source>
        <dbReference type="ARBA" id="ARBA00066460"/>
    </source>
</evidence>
<dbReference type="CTD" id="20232754"/>
<dbReference type="InterPro" id="IPR040442">
    <property type="entry name" value="Pyrv_kinase-like_dom_sf"/>
</dbReference>
<evidence type="ECO:0000256" key="9">
    <source>
        <dbReference type="ARBA" id="ARBA00022946"/>
    </source>
</evidence>
<keyword evidence="5" id="KW-0808">Transferase</keyword>
<dbReference type="KEGG" id="lgi:LOTGIDRAFT_127794"/>
<dbReference type="EC" id="3.1.2.30" evidence="18"/>
<evidence type="ECO:0000256" key="21">
    <source>
        <dbReference type="ARBA" id="ARBA00076231"/>
    </source>
</evidence>
<dbReference type="GO" id="GO:0005739">
    <property type="term" value="C:mitochondrion"/>
    <property type="evidence" value="ECO:0007669"/>
    <property type="project" value="UniProtKB-SubCell"/>
</dbReference>
<dbReference type="PANTHER" id="PTHR11105">
    <property type="entry name" value="CITRATE LYASE SUBUNIT BETA-RELATED"/>
    <property type="match status" value="1"/>
</dbReference>
<organism evidence="26 27">
    <name type="scientific">Lottia gigantea</name>
    <name type="common">Giant owl limpet</name>
    <dbReference type="NCBI Taxonomy" id="225164"/>
    <lineage>
        <taxon>Eukaryota</taxon>
        <taxon>Metazoa</taxon>
        <taxon>Spiralia</taxon>
        <taxon>Lophotrochozoa</taxon>
        <taxon>Mollusca</taxon>
        <taxon>Gastropoda</taxon>
        <taxon>Patellogastropoda</taxon>
        <taxon>Lottioidea</taxon>
        <taxon>Lottiidae</taxon>
        <taxon>Lottia</taxon>
    </lineage>
</organism>
<comment type="catalytic activity">
    <reaction evidence="14">
        <text>propanoyl-CoA + glyoxylate + H2O = 3-methylmalate + CoA + H(+)</text>
        <dbReference type="Rhea" id="RHEA:47628"/>
        <dbReference type="ChEBI" id="CHEBI:15377"/>
        <dbReference type="ChEBI" id="CHEBI:15378"/>
        <dbReference type="ChEBI" id="CHEBI:36655"/>
        <dbReference type="ChEBI" id="CHEBI:57287"/>
        <dbReference type="ChEBI" id="CHEBI:57392"/>
        <dbReference type="ChEBI" id="CHEBI:87810"/>
    </reaction>
</comment>
<comment type="similarity">
    <text evidence="17">Belongs to the HpcH/HpaI aldolase family. Citrate lyase beta subunit-like subfamily.</text>
</comment>
<comment type="function">
    <text evidence="16">Mitochondrial citramalyl-CoA lyase indirectly involved in the vitamin B12 metabolism. Converts citramalyl-CoA into acetyl-CoA and pyruvate in the C5-dicarboxylate catabolism pathway. The C5-dicarboxylate catabolism pathway is required to detoxify itaconate, a vitamin B12-poisoning metabolite. Also acts as a malate synthase in vitro, converting glyoxylate and acetyl-CoA to malate. Also displays malyl-CoA thioesterase activity. Also acts as a beta-methylmalate synthase in vitro, by mediating conversion of glyoxylate and propionyl-CoA to beta-methylmalate. Also has very weak citramalate synthase activity in vitro.</text>
</comment>
<dbReference type="PANTHER" id="PTHR11105:SF0">
    <property type="entry name" value="CITRAMALYL-COA LYASE, MITOCHONDRIAL"/>
    <property type="match status" value="1"/>
</dbReference>
<comment type="catalytic activity">
    <reaction evidence="15">
        <text>(3S)-citramalyl-CoA = pyruvate + acetyl-CoA</text>
        <dbReference type="Rhea" id="RHEA:22612"/>
        <dbReference type="ChEBI" id="CHEBI:15361"/>
        <dbReference type="ChEBI" id="CHEBI:57288"/>
        <dbReference type="ChEBI" id="CHEBI:58668"/>
        <dbReference type="EC" id="4.1.3.25"/>
    </reaction>
</comment>
<evidence type="ECO:0000313" key="27">
    <source>
        <dbReference type="Proteomes" id="UP000030746"/>
    </source>
</evidence>
<comment type="subunit">
    <text evidence="3">Homotrimer.</text>
</comment>
<dbReference type="Pfam" id="PF03328">
    <property type="entry name" value="HpcH_HpaI"/>
    <property type="match status" value="1"/>
</dbReference>
<dbReference type="Proteomes" id="UP000030746">
    <property type="component" value="Unassembled WGS sequence"/>
</dbReference>
<feature type="binding site" evidence="24">
    <location>
        <position position="206"/>
    </location>
    <ligand>
        <name>Mg(2+)</name>
        <dbReference type="ChEBI" id="CHEBI:18420"/>
    </ligand>
</feature>
<keyword evidence="11" id="KW-0496">Mitochondrion</keyword>
<evidence type="ECO:0000256" key="13">
    <source>
        <dbReference type="ARBA" id="ARBA00047918"/>
    </source>
</evidence>
<dbReference type="EMBL" id="KB202917">
    <property type="protein sequence ID" value="ESO87404.1"/>
    <property type="molecule type" value="Genomic_DNA"/>
</dbReference>
<evidence type="ECO:0000256" key="19">
    <source>
        <dbReference type="ARBA" id="ARBA00066840"/>
    </source>
</evidence>
<dbReference type="Gene3D" id="3.20.20.60">
    <property type="entry name" value="Phosphoenolpyruvate-binding domains"/>
    <property type="match status" value="1"/>
</dbReference>
<keyword evidence="12" id="KW-0456">Lyase</keyword>
<evidence type="ECO:0000256" key="1">
    <source>
        <dbReference type="ARBA" id="ARBA00001946"/>
    </source>
</evidence>
<dbReference type="AlphaFoldDB" id="V4BEZ1"/>
<keyword evidence="10" id="KW-0007">Acetylation</keyword>
<evidence type="ECO:0000256" key="10">
    <source>
        <dbReference type="ARBA" id="ARBA00022990"/>
    </source>
</evidence>
<name>V4BEZ1_LOTGI</name>
<dbReference type="InterPro" id="IPR011206">
    <property type="entry name" value="Citrate_lyase_beta/mcl1/mcl2"/>
</dbReference>
<dbReference type="FunFam" id="3.20.20.60:FF:000014">
    <property type="entry name" value="Citrate lyase subunit beta-like protein"/>
    <property type="match status" value="1"/>
</dbReference>
<evidence type="ECO:0000256" key="12">
    <source>
        <dbReference type="ARBA" id="ARBA00023239"/>
    </source>
</evidence>
<evidence type="ECO:0000256" key="8">
    <source>
        <dbReference type="ARBA" id="ARBA00022842"/>
    </source>
</evidence>
<dbReference type="EC" id="4.1.3.25" evidence="19"/>
<evidence type="ECO:0000259" key="25">
    <source>
        <dbReference type="Pfam" id="PF03328"/>
    </source>
</evidence>
<proteinExistence type="inferred from homology"/>
<keyword evidence="6 24" id="KW-0479">Metal-binding</keyword>
<evidence type="ECO:0000256" key="24">
    <source>
        <dbReference type="PIRSR" id="PIRSR015582-2"/>
    </source>
</evidence>
<dbReference type="HOGENOM" id="CLU_044864_1_1_1"/>
<protein>
    <recommendedName>
        <fullName evidence="20">Citramalyl-CoA lyase, mitochondrial</fullName>
        <ecNumber evidence="4">2.3.3.9</ecNumber>
        <ecNumber evidence="18">3.1.2.30</ecNumber>
        <ecNumber evidence="19">4.1.3.25</ecNumber>
    </recommendedName>
    <alternativeName>
        <fullName evidence="22">(3S)-malyl-CoA thioesterase</fullName>
    </alternativeName>
    <alternativeName>
        <fullName evidence="23">Beta-methylmalate synthase</fullName>
    </alternativeName>
    <alternativeName>
        <fullName evidence="21">Malate synthase</fullName>
    </alternativeName>
</protein>
<evidence type="ECO:0000256" key="5">
    <source>
        <dbReference type="ARBA" id="ARBA00022679"/>
    </source>
</evidence>
<dbReference type="EC" id="2.3.3.9" evidence="4"/>
<dbReference type="OrthoDB" id="1773at2759"/>
<evidence type="ECO:0000256" key="15">
    <source>
        <dbReference type="ARBA" id="ARBA00051672"/>
    </source>
</evidence>
<evidence type="ECO:0000313" key="26">
    <source>
        <dbReference type="EMBL" id="ESO87404.1"/>
    </source>
</evidence>
<dbReference type="InterPro" id="IPR015813">
    <property type="entry name" value="Pyrv/PenolPyrv_kinase-like_dom"/>
</dbReference>
<dbReference type="RefSeq" id="XP_009061873.1">
    <property type="nucleotide sequence ID" value="XM_009063625.1"/>
</dbReference>
<dbReference type="GO" id="GO:0016787">
    <property type="term" value="F:hydrolase activity"/>
    <property type="evidence" value="ECO:0007669"/>
    <property type="project" value="UniProtKB-KW"/>
</dbReference>
<evidence type="ECO:0000256" key="23">
    <source>
        <dbReference type="ARBA" id="ARBA00083020"/>
    </source>
</evidence>
<evidence type="ECO:0000256" key="20">
    <source>
        <dbReference type="ARBA" id="ARBA00072098"/>
    </source>
</evidence>
<keyword evidence="27" id="KW-1185">Reference proteome</keyword>
<dbReference type="PIRSF" id="PIRSF015582">
    <property type="entry name" value="Cit_lyase_B"/>
    <property type="match status" value="1"/>
</dbReference>
<dbReference type="SUPFAM" id="SSF51621">
    <property type="entry name" value="Phosphoenolpyruvate/pyruvate domain"/>
    <property type="match status" value="1"/>
</dbReference>
<evidence type="ECO:0000256" key="3">
    <source>
        <dbReference type="ARBA" id="ARBA00011233"/>
    </source>
</evidence>
<evidence type="ECO:0000256" key="17">
    <source>
        <dbReference type="ARBA" id="ARBA00061542"/>
    </source>
</evidence>
<keyword evidence="8 24" id="KW-0460">Magnesium</keyword>
<dbReference type="GO" id="GO:0106064">
    <property type="term" value="P:regulation of cobalamin metabolic process"/>
    <property type="evidence" value="ECO:0007669"/>
    <property type="project" value="UniProtKB-ARBA"/>
</dbReference>
<dbReference type="InterPro" id="IPR005000">
    <property type="entry name" value="Aldolase/citrate-lyase_domain"/>
</dbReference>
<evidence type="ECO:0000256" key="6">
    <source>
        <dbReference type="ARBA" id="ARBA00022723"/>
    </source>
</evidence>
<comment type="catalytic activity">
    <reaction evidence="13">
        <text>glyoxylate + acetyl-CoA + H2O = (S)-malate + CoA + H(+)</text>
        <dbReference type="Rhea" id="RHEA:18181"/>
        <dbReference type="ChEBI" id="CHEBI:15377"/>
        <dbReference type="ChEBI" id="CHEBI:15378"/>
        <dbReference type="ChEBI" id="CHEBI:15589"/>
        <dbReference type="ChEBI" id="CHEBI:36655"/>
        <dbReference type="ChEBI" id="CHEBI:57287"/>
        <dbReference type="ChEBI" id="CHEBI:57288"/>
        <dbReference type="EC" id="2.3.3.9"/>
    </reaction>
</comment>
<evidence type="ECO:0000256" key="14">
    <source>
        <dbReference type="ARBA" id="ARBA00051623"/>
    </source>
</evidence>
<dbReference type="GO" id="GO:0004474">
    <property type="term" value="F:malate synthase activity"/>
    <property type="evidence" value="ECO:0007669"/>
    <property type="project" value="UniProtKB-EC"/>
</dbReference>
<evidence type="ECO:0000256" key="7">
    <source>
        <dbReference type="ARBA" id="ARBA00022801"/>
    </source>
</evidence>
<dbReference type="OMA" id="AWLFCPA"/>
<sequence length="343" mass="38897">MKFLKSCRSLIKKLERNTHKQNAFIISSVRYFNTDSTEKKYIPRRSLMYIPGHDIKKLQKVPKLNTDCAVLECEDGVALNMKAQARENVCKVLDTMEFGITDIAVRINSVSSGLYQDDLNVILSATNLPQTILLPKVDYVEELQMFTNQFQAVLKDKNIKNYQPYLITYVESAIGIMNLRDTLNAATQHTKEGIYHIDGVVFGSDDFCADIGATRSSEGSEIMFARQQVVMTAKAYKLQAIDMVSIDLKDMESLKRQSLEGARMGYTGKQIIHPNQVPVVNEAFTPSTDKIEWATELIQAFEHHQETGKGAFTFQGHMIDMPLLLQAKNILQLVRILQRSTYK</sequence>
<dbReference type="GeneID" id="20232754"/>
<evidence type="ECO:0000256" key="16">
    <source>
        <dbReference type="ARBA" id="ARBA00055540"/>
    </source>
</evidence>
<dbReference type="InterPro" id="IPR040186">
    <property type="entry name" value="Citramalyl-CoA_lyase"/>
</dbReference>
<reference evidence="26 27" key="1">
    <citation type="journal article" date="2013" name="Nature">
        <title>Insights into bilaterian evolution from three spiralian genomes.</title>
        <authorList>
            <person name="Simakov O."/>
            <person name="Marletaz F."/>
            <person name="Cho S.J."/>
            <person name="Edsinger-Gonzales E."/>
            <person name="Havlak P."/>
            <person name="Hellsten U."/>
            <person name="Kuo D.H."/>
            <person name="Larsson T."/>
            <person name="Lv J."/>
            <person name="Arendt D."/>
            <person name="Savage R."/>
            <person name="Osoegawa K."/>
            <person name="de Jong P."/>
            <person name="Grimwood J."/>
            <person name="Chapman J.A."/>
            <person name="Shapiro H."/>
            <person name="Aerts A."/>
            <person name="Otillar R.P."/>
            <person name="Terry A.Y."/>
            <person name="Boore J.L."/>
            <person name="Grigoriev I.V."/>
            <person name="Lindberg D.R."/>
            <person name="Seaver E.C."/>
            <person name="Weisblat D.A."/>
            <person name="Putnam N.H."/>
            <person name="Rokhsar D.S."/>
        </authorList>
    </citation>
    <scope>NUCLEOTIDE SEQUENCE [LARGE SCALE GENOMIC DNA]</scope>
</reference>
<keyword evidence="9" id="KW-0809">Transit peptide</keyword>